<dbReference type="InterPro" id="IPR055302">
    <property type="entry name" value="F-box_dom-containing"/>
</dbReference>
<comment type="caution">
    <text evidence="3">The sequence shown here is derived from an EMBL/GenBank/DDBJ whole genome shotgun (WGS) entry which is preliminary data.</text>
</comment>
<dbReference type="InterPro" id="IPR006566">
    <property type="entry name" value="FBD"/>
</dbReference>
<dbReference type="PANTHER" id="PTHR32141:SF179">
    <property type="entry name" value="F-BOX DOMAIN-CONTAINING PROTEIN"/>
    <property type="match status" value="1"/>
</dbReference>
<evidence type="ECO:0000313" key="4">
    <source>
        <dbReference type="EMBL" id="TVU44017.1"/>
    </source>
</evidence>
<dbReference type="InterPro" id="IPR036047">
    <property type="entry name" value="F-box-like_dom_sf"/>
</dbReference>
<feature type="domain" description="FBD" evidence="1">
    <location>
        <begin position="351"/>
        <end position="393"/>
    </location>
</feature>
<organism evidence="3 5">
    <name type="scientific">Eragrostis curvula</name>
    <name type="common">weeping love grass</name>
    <dbReference type="NCBI Taxonomy" id="38414"/>
    <lineage>
        <taxon>Eukaryota</taxon>
        <taxon>Viridiplantae</taxon>
        <taxon>Streptophyta</taxon>
        <taxon>Embryophyta</taxon>
        <taxon>Tracheophyta</taxon>
        <taxon>Spermatophyta</taxon>
        <taxon>Magnoliopsida</taxon>
        <taxon>Liliopsida</taxon>
        <taxon>Poales</taxon>
        <taxon>Poaceae</taxon>
        <taxon>PACMAD clade</taxon>
        <taxon>Chloridoideae</taxon>
        <taxon>Eragrostideae</taxon>
        <taxon>Eragrostidinae</taxon>
        <taxon>Eragrostis</taxon>
    </lineage>
</organism>
<dbReference type="Proteomes" id="UP000324897">
    <property type="component" value="Chromosome 5"/>
</dbReference>
<gene>
    <name evidence="4" type="ORF">EJB05_03441</name>
    <name evidence="3" type="ORF">EJB05_30286</name>
</gene>
<sequence>MRRANHGLAVEASSQEVLDLISGLPDGILGTIVSLLGTEEGARTAALARRWRHVWRSAPLNLDDRLQFTYGDCRLIPVISKILAAHRGPARRIVFRSIRLSGNSSTFDTWFQLPLLDALQELVLHFHLDPGNPELPASALRFTSSLRVLDIRSCKFPGAGCSSLAFPCLIHLTLCDVGIAEDLLQEIISNSPGIETMMLDTNFGHRRLRISLPKLRCLAVAVRLIQRREDEVELDDLVVEGAVSLERLLLDQITYGPSVRITGATKLKMIGYMGTGFPAIVLDNSIFKAMVPLNFVQQLSTVRVLALTMTQPDLRIVIDYLRCFPCVEILHIKFENIWMIIEGVGHCERLSTVDCLDRSLKTVVLQPYDGLSSLIEFAKFFVERAMVLECMKFCRLKKCNTKWIEDQRRELNIENKASRHAEFLFVRDNDSSAFWMDEAFGVDDPF</sequence>
<dbReference type="Gene3D" id="3.80.10.10">
    <property type="entry name" value="Ribonuclease Inhibitor"/>
    <property type="match status" value="1"/>
</dbReference>
<dbReference type="OrthoDB" id="690805at2759"/>
<keyword evidence="5" id="KW-1185">Reference proteome</keyword>
<dbReference type="Pfam" id="PF24758">
    <property type="entry name" value="LRR_At5g56370"/>
    <property type="match status" value="1"/>
</dbReference>
<proteinExistence type="predicted"/>
<dbReference type="SUPFAM" id="SSF81383">
    <property type="entry name" value="F-box domain"/>
    <property type="match status" value="1"/>
</dbReference>
<accession>A0A5J9UAL6</accession>
<dbReference type="EMBL" id="RWGY01000004">
    <property type="protein sequence ID" value="TVU44017.1"/>
    <property type="molecule type" value="Genomic_DNA"/>
</dbReference>
<name>A0A5J9UAL6_9POAL</name>
<dbReference type="Gramene" id="TVU20695">
    <property type="protein sequence ID" value="TVU20695"/>
    <property type="gene ID" value="EJB05_30286"/>
</dbReference>
<dbReference type="Gramene" id="TVU44017">
    <property type="protein sequence ID" value="TVU44017"/>
    <property type="gene ID" value="EJB05_03441"/>
</dbReference>
<evidence type="ECO:0000313" key="3">
    <source>
        <dbReference type="EMBL" id="TVU20695.1"/>
    </source>
</evidence>
<feature type="non-terminal residue" evidence="3">
    <location>
        <position position="1"/>
    </location>
</feature>
<dbReference type="Pfam" id="PF08387">
    <property type="entry name" value="FBD"/>
    <property type="match status" value="1"/>
</dbReference>
<evidence type="ECO:0000259" key="2">
    <source>
        <dbReference type="Pfam" id="PF24758"/>
    </source>
</evidence>
<feature type="domain" description="F-box/LRR-repeat protein 15/At3g58940/PEG3-like LRR" evidence="2">
    <location>
        <begin position="108"/>
        <end position="332"/>
    </location>
</feature>
<dbReference type="AlphaFoldDB" id="A0A5J9UAL6"/>
<dbReference type="PANTHER" id="PTHR32141">
    <property type="match status" value="1"/>
</dbReference>
<dbReference type="EMBL" id="RWGY01000026">
    <property type="protein sequence ID" value="TVU20695.1"/>
    <property type="molecule type" value="Genomic_DNA"/>
</dbReference>
<evidence type="ECO:0000259" key="1">
    <source>
        <dbReference type="Pfam" id="PF08387"/>
    </source>
</evidence>
<dbReference type="SUPFAM" id="SSF52047">
    <property type="entry name" value="RNI-like"/>
    <property type="match status" value="1"/>
</dbReference>
<protein>
    <submittedName>
        <fullName evidence="3">Uncharacterized protein</fullName>
    </submittedName>
</protein>
<evidence type="ECO:0000313" key="5">
    <source>
        <dbReference type="Proteomes" id="UP000324897"/>
    </source>
</evidence>
<dbReference type="InterPro" id="IPR055411">
    <property type="entry name" value="LRR_FXL15/At3g58940/PEG3-like"/>
</dbReference>
<reference evidence="3 5" key="1">
    <citation type="journal article" date="2019" name="Sci. Rep.">
        <title>A high-quality genome of Eragrostis curvula grass provides insights into Poaceae evolution and supports new strategies to enhance forage quality.</title>
        <authorList>
            <person name="Carballo J."/>
            <person name="Santos B.A.C.M."/>
            <person name="Zappacosta D."/>
            <person name="Garbus I."/>
            <person name="Selva J.P."/>
            <person name="Gallo C.A."/>
            <person name="Diaz A."/>
            <person name="Albertini E."/>
            <person name="Caccamo M."/>
            <person name="Echenique V."/>
        </authorList>
    </citation>
    <scope>NUCLEOTIDE SEQUENCE [LARGE SCALE GENOMIC DNA]</scope>
    <source>
        <strain evidence="5">cv. Victoria</strain>
        <tissue evidence="3">Leaf</tissue>
    </source>
</reference>
<dbReference type="InterPro" id="IPR032675">
    <property type="entry name" value="LRR_dom_sf"/>
</dbReference>